<name>A0A2S1LT69_9FLAO</name>
<gene>
    <name evidence="1" type="ORF">FK004_17765</name>
</gene>
<protein>
    <submittedName>
        <fullName evidence="1">Uncharacterized protein</fullName>
    </submittedName>
</protein>
<dbReference type="KEGG" id="fki:FK004_17765"/>
<keyword evidence="2" id="KW-1185">Reference proteome</keyword>
<evidence type="ECO:0000313" key="1">
    <source>
        <dbReference type="EMBL" id="AWG26947.1"/>
    </source>
</evidence>
<reference evidence="1 2" key="1">
    <citation type="submission" date="2017-04" db="EMBL/GenBank/DDBJ databases">
        <title>Complete genome sequence of Flavobacterium kingsejong AJ004.</title>
        <authorList>
            <person name="Lee P.C."/>
        </authorList>
    </citation>
    <scope>NUCLEOTIDE SEQUENCE [LARGE SCALE GENOMIC DNA]</scope>
    <source>
        <strain evidence="1 2">AJ004</strain>
    </source>
</reference>
<dbReference type="Proteomes" id="UP000244677">
    <property type="component" value="Chromosome"/>
</dbReference>
<accession>A0A2S1LT69</accession>
<evidence type="ECO:0000313" key="2">
    <source>
        <dbReference type="Proteomes" id="UP000244677"/>
    </source>
</evidence>
<dbReference type="EMBL" id="CP020919">
    <property type="protein sequence ID" value="AWG26947.1"/>
    <property type="molecule type" value="Genomic_DNA"/>
</dbReference>
<sequence length="70" mass="7603">MKNLLFGFMAVAAFTTLSSFTSLDTEAGTVPCRWRTIKTIDGVQYASAWTEGNCNVTHELNGSTTLSPIK</sequence>
<dbReference type="AlphaFoldDB" id="A0A2S1LT69"/>
<proteinExistence type="predicted"/>
<dbReference type="RefSeq" id="WP_108738444.1">
    <property type="nucleotide sequence ID" value="NZ_CP020919.1"/>
</dbReference>
<organism evidence="1 2">
    <name type="scientific">Flavobacterium kingsejongi</name>
    <dbReference type="NCBI Taxonomy" id="1678728"/>
    <lineage>
        <taxon>Bacteria</taxon>
        <taxon>Pseudomonadati</taxon>
        <taxon>Bacteroidota</taxon>
        <taxon>Flavobacteriia</taxon>
        <taxon>Flavobacteriales</taxon>
        <taxon>Flavobacteriaceae</taxon>
        <taxon>Flavobacterium</taxon>
    </lineage>
</organism>